<evidence type="ECO:0000313" key="5">
    <source>
        <dbReference type="EMBL" id="KAK7486957.1"/>
    </source>
</evidence>
<proteinExistence type="predicted"/>
<evidence type="ECO:0000256" key="2">
    <source>
        <dbReference type="ARBA" id="ARBA00022737"/>
    </source>
</evidence>
<dbReference type="PANTHER" id="PTHR44464">
    <property type="entry name" value="WD REPEAT-CONTAINING PROTEIN 17"/>
    <property type="match status" value="1"/>
</dbReference>
<evidence type="ECO:0000256" key="4">
    <source>
        <dbReference type="SAM" id="MobiDB-lite"/>
    </source>
</evidence>
<dbReference type="InterPro" id="IPR020472">
    <property type="entry name" value="WD40_PAC1"/>
</dbReference>
<keyword evidence="2" id="KW-0677">Repeat</keyword>
<evidence type="ECO:0000256" key="1">
    <source>
        <dbReference type="ARBA" id="ARBA00022574"/>
    </source>
</evidence>
<feature type="compositionally biased region" description="Basic and acidic residues" evidence="4">
    <location>
        <begin position="314"/>
        <end position="326"/>
    </location>
</feature>
<dbReference type="SMART" id="SM00320">
    <property type="entry name" value="WD40"/>
    <property type="match status" value="11"/>
</dbReference>
<feature type="repeat" description="WD" evidence="3">
    <location>
        <begin position="53"/>
        <end position="95"/>
    </location>
</feature>
<keyword evidence="6" id="KW-1185">Reference proteome</keyword>
<feature type="repeat" description="WD" evidence="3">
    <location>
        <begin position="582"/>
        <end position="624"/>
    </location>
</feature>
<dbReference type="PROSITE" id="PS50082">
    <property type="entry name" value="WD_REPEATS_2"/>
    <property type="match status" value="5"/>
</dbReference>
<dbReference type="AlphaFoldDB" id="A0ABD0KJ58"/>
<accession>A0ABD0KJ58</accession>
<evidence type="ECO:0000256" key="3">
    <source>
        <dbReference type="PROSITE-ProRule" id="PRU00221"/>
    </source>
</evidence>
<dbReference type="InterPro" id="IPR015943">
    <property type="entry name" value="WD40/YVTN_repeat-like_dom_sf"/>
</dbReference>
<feature type="repeat" description="WD" evidence="3">
    <location>
        <begin position="539"/>
        <end position="581"/>
    </location>
</feature>
<gene>
    <name evidence="5" type="ORF">BaRGS_00021773</name>
</gene>
<dbReference type="InterPro" id="IPR001680">
    <property type="entry name" value="WD40_rpt"/>
</dbReference>
<evidence type="ECO:0000313" key="6">
    <source>
        <dbReference type="Proteomes" id="UP001519460"/>
    </source>
</evidence>
<sequence length="1265" mass="140624">MVKQVGLLPAGCQPWNYGVCAASHDQFAYCATLAIYIYKLDRHFKEFRLMSIMSEHKKTITSISWHPSDPDILASSGMDLNIFVWKISQQRSIATLSAAGFKEAPRCIGWSFHDKFCLGFISGRGPLMLWHYTEKHNPSVVKDSQSFVSPVTMFRWHPKKQGMVVFGHVDGSISVLQIGSKCARQILSPEQDDSVETDPVTALAWDPLSTDYLLMANQHAGIRLVDATARSVITTFVPPSTAAHVQTLSWVHNAPGMFITGDLKSGVLRIWSVSKESPIENIRIKKSGFHDVHVISDVYDITDNSGHGGSVQNNRHDVSSTSEARHPSLTPHTRFALPQVQLVCTFKDGGVGLYDLGHRRWKFLQDQGHLETIFDCKFQPDNPNHLATASFDGTIKVWDIRTMQAVATSAGNEGIIYHISWAPGDLNCIACCTARNGIFIWDVAKGKVVKRIRDHGDASVFSISWSHKDPKLILSCGGDNYCMIHQVDGTLVHKYKHPASVYGGDWSPHNKEMLATGCEDKIVRVFYMGTTNSQPIKTFSGHTAKVFHIRWSPLREGILCSGSDDGTVRVWEYTQEGCVIKLAGHTAPVRGLTWNSEVPYLLISGSWDSSIRVWDIRDGACVYVVVDHGADVYGLTCHPERPFLMASCSRDSTLRLWSLTPLLQPVELNILARKPLTEIFGTPGKASRELKDKLERMGGHDTPTQTVTLFSKFLSPPMGTENLWNLVSLALGADIMTLTPSYRNGIVHASHLTTFKASEAQQLEMIKMSKFGGAIGLPTKEEQLREAANIHIRMGNIQRYCELMVELGEWERALAVAPGVSLKYWKSLAQRYSDFLVKENTEDVIPFCVATGDALQLVRYFHDNGHFLDAMIASQAACEDAFFHPHLAAKSKSKQETSPEKELQAYKRLLLHSAQQLSEWHFSNGSPVLATCCLLAVDDFQSAMSKLIKGNELELAVSIGMVLGRVPHHLRVATELLSRRCEHLGRWELGVDLLKTLPDCEDLLIRLCARCAASMDEVNDLHRQAGLPSMDECLQKAEDLSRRSDLVKECVGLYLLSTEPERGLEMGLNFVREKMSASSWTASDVFDMLQLLGCIRTDKLEHHKNSGLMYELLALSAYVGALVAIRRGYYTLVPALFKHTREMMTKEVINLPVSVRDVEHDFEAWTKHQVGNGGTGEPGSAQWALLMQKLGQESWPVEPGPDCVASSHLPSHSDVHMSVLTGQRVQGLAVFLEDGKSAVSINEALMWAKVNPFSPLGSGMRINPF</sequence>
<dbReference type="Gene3D" id="2.130.10.10">
    <property type="entry name" value="YVTN repeat-like/Quinoprotein amine dehydrogenase"/>
    <property type="match status" value="3"/>
</dbReference>
<comment type="caution">
    <text evidence="5">The sequence shown here is derived from an EMBL/GenBank/DDBJ whole genome shotgun (WGS) entry which is preliminary data.</text>
</comment>
<dbReference type="Pfam" id="PF00400">
    <property type="entry name" value="WD40"/>
    <property type="match status" value="7"/>
</dbReference>
<keyword evidence="1 3" id="KW-0853">WD repeat</keyword>
<dbReference type="PROSITE" id="PS00678">
    <property type="entry name" value="WD_REPEATS_1"/>
    <property type="match status" value="2"/>
</dbReference>
<dbReference type="Proteomes" id="UP001519460">
    <property type="component" value="Unassembled WGS sequence"/>
</dbReference>
<dbReference type="SUPFAM" id="SSF50978">
    <property type="entry name" value="WD40 repeat-like"/>
    <property type="match status" value="1"/>
</dbReference>
<dbReference type="PRINTS" id="PR00320">
    <property type="entry name" value="GPROTEINBRPT"/>
</dbReference>
<feature type="repeat" description="WD" evidence="3">
    <location>
        <begin position="366"/>
        <end position="408"/>
    </location>
</feature>
<dbReference type="InterPro" id="IPR011047">
    <property type="entry name" value="Quinoprotein_ADH-like_sf"/>
</dbReference>
<dbReference type="EMBL" id="JACVVK020000171">
    <property type="protein sequence ID" value="KAK7486957.1"/>
    <property type="molecule type" value="Genomic_DNA"/>
</dbReference>
<protein>
    <recommendedName>
        <fullName evidence="7">WD repeat-containing protein 17</fullName>
    </recommendedName>
</protein>
<feature type="repeat" description="WD" evidence="3">
    <location>
        <begin position="625"/>
        <end position="659"/>
    </location>
</feature>
<evidence type="ECO:0008006" key="7">
    <source>
        <dbReference type="Google" id="ProtNLM"/>
    </source>
</evidence>
<dbReference type="SUPFAM" id="SSF50998">
    <property type="entry name" value="Quinoprotein alcohol dehydrogenase-like"/>
    <property type="match status" value="1"/>
</dbReference>
<name>A0ABD0KJ58_9CAEN</name>
<organism evidence="5 6">
    <name type="scientific">Batillaria attramentaria</name>
    <dbReference type="NCBI Taxonomy" id="370345"/>
    <lineage>
        <taxon>Eukaryota</taxon>
        <taxon>Metazoa</taxon>
        <taxon>Spiralia</taxon>
        <taxon>Lophotrochozoa</taxon>
        <taxon>Mollusca</taxon>
        <taxon>Gastropoda</taxon>
        <taxon>Caenogastropoda</taxon>
        <taxon>Sorbeoconcha</taxon>
        <taxon>Cerithioidea</taxon>
        <taxon>Batillariidae</taxon>
        <taxon>Batillaria</taxon>
    </lineage>
</organism>
<dbReference type="InterPro" id="IPR036322">
    <property type="entry name" value="WD40_repeat_dom_sf"/>
</dbReference>
<feature type="region of interest" description="Disordered" evidence="4">
    <location>
        <begin position="305"/>
        <end position="327"/>
    </location>
</feature>
<reference evidence="5 6" key="1">
    <citation type="journal article" date="2023" name="Sci. Data">
        <title>Genome assembly of the Korean intertidal mud-creeper Batillaria attramentaria.</title>
        <authorList>
            <person name="Patra A.K."/>
            <person name="Ho P.T."/>
            <person name="Jun S."/>
            <person name="Lee S.J."/>
            <person name="Kim Y."/>
            <person name="Won Y.J."/>
        </authorList>
    </citation>
    <scope>NUCLEOTIDE SEQUENCE [LARGE SCALE GENOMIC DNA]</scope>
    <source>
        <strain evidence="5">Wonlab-2016</strain>
    </source>
</reference>
<dbReference type="PANTHER" id="PTHR44464:SF1">
    <property type="entry name" value="WD REPEAT-CONTAINING PROTEIN 17"/>
    <property type="match status" value="1"/>
</dbReference>
<dbReference type="CDD" id="cd00200">
    <property type="entry name" value="WD40"/>
    <property type="match status" value="1"/>
</dbReference>
<dbReference type="PROSITE" id="PS50294">
    <property type="entry name" value="WD_REPEATS_REGION"/>
    <property type="match status" value="4"/>
</dbReference>
<dbReference type="InterPro" id="IPR019775">
    <property type="entry name" value="WD40_repeat_CS"/>
</dbReference>